<evidence type="ECO:0008006" key="3">
    <source>
        <dbReference type="Google" id="ProtNLM"/>
    </source>
</evidence>
<comment type="caution">
    <text evidence="1">The sequence shown here is derived from an EMBL/GenBank/DDBJ whole genome shotgun (WGS) entry which is preliminary data.</text>
</comment>
<sequence>MTVETVAVGAVGACDAEVLRFRDMHSGYVFHVAPPDAHPDLWGRYLRGALRVYRHYEVEPALEYDKVSDGRSTSLFFAAVDPSGEVVAGLRAQGPYLLEDEVHGLGAWAGRPGEADLRAMIAERIHQGIVEVKAVWVTRDGIAHRAQLGAAISRCVVHAAWLLGARFGFVTAAAHSARMYESSGGRIADGVPAVPYPDDRYRTVPLWWDTHACRASATKLQGSLLALERAALGAWFTKARRLATVGDARIGGLAQA</sequence>
<organism evidence="1 2">
    <name type="scientific">Nocardia xishanensis</name>
    <dbReference type="NCBI Taxonomy" id="238964"/>
    <lineage>
        <taxon>Bacteria</taxon>
        <taxon>Bacillati</taxon>
        <taxon>Actinomycetota</taxon>
        <taxon>Actinomycetes</taxon>
        <taxon>Mycobacteriales</taxon>
        <taxon>Nocardiaceae</taxon>
        <taxon>Nocardia</taxon>
    </lineage>
</organism>
<evidence type="ECO:0000313" key="1">
    <source>
        <dbReference type="EMBL" id="MFI2474058.1"/>
    </source>
</evidence>
<accession>A0ABW7WZ15</accession>
<dbReference type="RefSeq" id="WP_357401274.1">
    <property type="nucleotide sequence ID" value="NZ_JBEYCD010000002.1"/>
</dbReference>
<name>A0ABW7WZ15_9NOCA</name>
<reference evidence="1 2" key="1">
    <citation type="submission" date="2024-10" db="EMBL/GenBank/DDBJ databases">
        <title>The Natural Products Discovery Center: Release of the First 8490 Sequenced Strains for Exploring Actinobacteria Biosynthetic Diversity.</title>
        <authorList>
            <person name="Kalkreuter E."/>
            <person name="Kautsar S.A."/>
            <person name="Yang D."/>
            <person name="Bader C.D."/>
            <person name="Teijaro C.N."/>
            <person name="Fluegel L."/>
            <person name="Davis C.M."/>
            <person name="Simpson J.R."/>
            <person name="Lauterbach L."/>
            <person name="Steele A.D."/>
            <person name="Gui C."/>
            <person name="Meng S."/>
            <person name="Li G."/>
            <person name="Viehrig K."/>
            <person name="Ye F."/>
            <person name="Su P."/>
            <person name="Kiefer A.F."/>
            <person name="Nichols A."/>
            <person name="Cepeda A.J."/>
            <person name="Yan W."/>
            <person name="Fan B."/>
            <person name="Jiang Y."/>
            <person name="Adhikari A."/>
            <person name="Zheng C.-J."/>
            <person name="Schuster L."/>
            <person name="Cowan T.M."/>
            <person name="Smanski M.J."/>
            <person name="Chevrette M.G."/>
            <person name="De Carvalho L.P.S."/>
            <person name="Shen B."/>
        </authorList>
    </citation>
    <scope>NUCLEOTIDE SEQUENCE [LARGE SCALE GENOMIC DNA]</scope>
    <source>
        <strain evidence="1 2">NPDC019275</strain>
    </source>
</reference>
<keyword evidence="2" id="KW-1185">Reference proteome</keyword>
<dbReference type="EMBL" id="JBIRYO010000006">
    <property type="protein sequence ID" value="MFI2474058.1"/>
    <property type="molecule type" value="Genomic_DNA"/>
</dbReference>
<protein>
    <recommendedName>
        <fullName evidence="3">GNAT family N-acetyltransferase</fullName>
    </recommendedName>
</protein>
<evidence type="ECO:0000313" key="2">
    <source>
        <dbReference type="Proteomes" id="UP001611415"/>
    </source>
</evidence>
<proteinExistence type="predicted"/>
<gene>
    <name evidence="1" type="ORF">ACH49W_11840</name>
</gene>
<dbReference type="Proteomes" id="UP001611415">
    <property type="component" value="Unassembled WGS sequence"/>
</dbReference>